<dbReference type="PANTHER" id="PTHR12863">
    <property type="entry name" value="FATTY ACID HYDROXYLASE"/>
    <property type="match status" value="1"/>
</dbReference>
<dbReference type="GO" id="GO:0080132">
    <property type="term" value="F:fatty acid 2-hydroxylase activity"/>
    <property type="evidence" value="ECO:0007669"/>
    <property type="project" value="InterPro"/>
</dbReference>
<evidence type="ECO:0000256" key="12">
    <source>
        <dbReference type="ARBA" id="ARBA00022989"/>
    </source>
</evidence>
<dbReference type="Proteomes" id="UP000749559">
    <property type="component" value="Unassembled WGS sequence"/>
</dbReference>
<dbReference type="SUPFAM" id="SSF55856">
    <property type="entry name" value="Cytochrome b5-like heme/steroid binding domain"/>
    <property type="match status" value="1"/>
</dbReference>
<feature type="binding site" evidence="19">
    <location>
        <position position="260"/>
    </location>
    <ligand>
        <name>Zn(2+)</name>
        <dbReference type="ChEBI" id="CHEBI:29105"/>
        <label>1</label>
    </ligand>
</feature>
<evidence type="ECO:0000256" key="6">
    <source>
        <dbReference type="ARBA" id="ARBA00022617"/>
    </source>
</evidence>
<evidence type="ECO:0000256" key="10">
    <source>
        <dbReference type="ARBA" id="ARBA00022832"/>
    </source>
</evidence>
<comment type="similarity">
    <text evidence="4 18">Belongs to the sterol desaturase family. SCS7 subfamily.</text>
</comment>
<feature type="binding site" evidence="19">
    <location>
        <position position="322"/>
    </location>
    <ligand>
        <name>Zn(2+)</name>
        <dbReference type="ChEBI" id="CHEBI:29105"/>
        <label>1</label>
    </ligand>
</feature>
<evidence type="ECO:0000256" key="2">
    <source>
        <dbReference type="ARBA" id="ARBA00004991"/>
    </source>
</evidence>
<feature type="transmembrane region" description="Helical" evidence="22">
    <location>
        <begin position="172"/>
        <end position="193"/>
    </location>
</feature>
<evidence type="ECO:0000256" key="3">
    <source>
        <dbReference type="ARBA" id="ARBA00005189"/>
    </source>
</evidence>
<feature type="binding site" evidence="19">
    <location>
        <position position="338"/>
    </location>
    <ligand>
        <name>Zn(2+)</name>
        <dbReference type="ChEBI" id="CHEBI:29105"/>
        <label>1</label>
    </ligand>
</feature>
<evidence type="ECO:0000256" key="15">
    <source>
        <dbReference type="ARBA" id="ARBA00023098"/>
    </source>
</evidence>
<keyword evidence="11 19" id="KW-0862">Zinc</keyword>
<keyword evidence="13 18" id="KW-0560">Oxidoreductase</keyword>
<evidence type="ECO:0000313" key="23">
    <source>
        <dbReference type="EMBL" id="CAH1780440.1"/>
    </source>
</evidence>
<feature type="transmembrane region" description="Helical" evidence="22">
    <location>
        <begin position="213"/>
        <end position="236"/>
    </location>
</feature>
<evidence type="ECO:0000256" key="22">
    <source>
        <dbReference type="SAM" id="Phobius"/>
    </source>
</evidence>
<dbReference type="GO" id="GO:0005789">
    <property type="term" value="C:endoplasmic reticulum membrane"/>
    <property type="evidence" value="ECO:0007669"/>
    <property type="project" value="UniProtKB-SubCell"/>
</dbReference>
<feature type="binding site" evidence="19">
    <location>
        <position position="318"/>
    </location>
    <ligand>
        <name>Zn(2+)</name>
        <dbReference type="ChEBI" id="CHEBI:29105"/>
        <label>1</label>
    </ligand>
</feature>
<evidence type="ECO:0000313" key="24">
    <source>
        <dbReference type="Proteomes" id="UP000749559"/>
    </source>
</evidence>
<dbReference type="GO" id="GO:0006633">
    <property type="term" value="P:fatty acid biosynthetic process"/>
    <property type="evidence" value="ECO:0007669"/>
    <property type="project" value="UniProtKB-KW"/>
</dbReference>
<keyword evidence="10 18" id="KW-0276">Fatty acid metabolism</keyword>
<dbReference type="EMBL" id="CAIIXF020000003">
    <property type="protein sequence ID" value="CAH1780440.1"/>
    <property type="molecule type" value="Genomic_DNA"/>
</dbReference>
<keyword evidence="15 18" id="KW-0443">Lipid metabolism</keyword>
<dbReference type="FunFam" id="3.10.120.10:FF:000007">
    <property type="entry name" value="Sulfite oxidase, mitochondrial"/>
    <property type="match status" value="1"/>
</dbReference>
<keyword evidence="14 18" id="KW-0408">Iron</keyword>
<comment type="cofactor">
    <cofactor evidence="18 19">
        <name>Zn(2+)</name>
        <dbReference type="ChEBI" id="CHEBI:29105"/>
    </cofactor>
    <text evidence="18 19">Binds 2 Zn(2+) ions per subunit that likely form a catalytic dimetal center.</text>
</comment>
<feature type="transmembrane region" description="Helical" evidence="22">
    <location>
        <begin position="273"/>
        <end position="295"/>
    </location>
</feature>
<feature type="transmembrane region" description="Helical" evidence="22">
    <location>
        <begin position="301"/>
        <end position="321"/>
    </location>
</feature>
<evidence type="ECO:0000256" key="4">
    <source>
        <dbReference type="ARBA" id="ARBA00005747"/>
    </source>
</evidence>
<dbReference type="PROSITE" id="PS50255">
    <property type="entry name" value="CYTOCHROME_B5_2"/>
    <property type="match status" value="1"/>
</dbReference>
<keyword evidence="8 18" id="KW-0479">Metal-binding</keyword>
<keyword evidence="9 18" id="KW-0256">Endoplasmic reticulum</keyword>
<dbReference type="PIRSF" id="PIRSF005149">
    <property type="entry name" value="IPC-B_HD"/>
    <property type="match status" value="1"/>
</dbReference>
<evidence type="ECO:0000256" key="18">
    <source>
        <dbReference type="PIRNR" id="PIRNR005149"/>
    </source>
</evidence>
<keyword evidence="12 22" id="KW-1133">Transmembrane helix</keyword>
<keyword evidence="17 18" id="KW-0275">Fatty acid biosynthesis</keyword>
<reference evidence="23" key="1">
    <citation type="submission" date="2022-03" db="EMBL/GenBank/DDBJ databases">
        <authorList>
            <person name="Martin C."/>
        </authorList>
    </citation>
    <scope>NUCLEOTIDE SEQUENCE</scope>
</reference>
<comment type="pathway">
    <text evidence="3">Lipid metabolism.</text>
</comment>
<evidence type="ECO:0000256" key="14">
    <source>
        <dbReference type="ARBA" id="ARBA00023004"/>
    </source>
</evidence>
<evidence type="ECO:0000256" key="8">
    <source>
        <dbReference type="ARBA" id="ARBA00022723"/>
    </source>
</evidence>
<comment type="function">
    <text evidence="18">Catalyzes stereospecific hydroxylation of free fatty acids at the C-2 position to produce (R)-2-hydroxy fatty acids, which are building blocks of sphingolipids and glycosphingolipids common in neural tissue and epidermis. Plays an essential role in the synthesis of galactosphingolipids of the myelin sheath. Responsible for the synthesis of sphingolipids and glycosphingolipids involved in the formation of epidermal lamellar bodies critical for skin permeability barrier. Participates in the synthesis of glycosphingolipids and a fraction of type II wax diesters in sebaceous gland, specifically regulating hair follicle homeostasis. Involved in the synthesis of sphingolipids of plasma membrane rafts, controlling lipid raft mobility and trafficking of raft-associated proteins.</text>
</comment>
<feature type="binding site" evidence="19">
    <location>
        <position position="264"/>
    </location>
    <ligand>
        <name>Zn(2+)</name>
        <dbReference type="ChEBI" id="CHEBI:29105"/>
        <label>1</label>
    </ligand>
</feature>
<evidence type="ECO:0000256" key="5">
    <source>
        <dbReference type="ARBA" id="ARBA00022516"/>
    </source>
</evidence>
<evidence type="ECO:0000256" key="7">
    <source>
        <dbReference type="ARBA" id="ARBA00022692"/>
    </source>
</evidence>
<comment type="caution">
    <text evidence="23">The sequence shown here is derived from an EMBL/GenBank/DDBJ whole genome shotgun (WGS) entry which is preliminary data.</text>
</comment>
<dbReference type="InterPro" id="IPR001199">
    <property type="entry name" value="Cyt_B5-like_heme/steroid-bd"/>
</dbReference>
<feature type="binding site" evidence="19">
    <location>
        <position position="342"/>
    </location>
    <ligand>
        <name>Zn(2+)</name>
        <dbReference type="ChEBI" id="CHEBI:29105"/>
        <label>1</label>
    </ligand>
</feature>
<evidence type="ECO:0000256" key="19">
    <source>
        <dbReference type="PIRSR" id="PIRSR005149-1"/>
    </source>
</evidence>
<feature type="binding site" evidence="19">
    <location>
        <position position="263"/>
    </location>
    <ligand>
        <name>Zn(2+)</name>
        <dbReference type="ChEBI" id="CHEBI:29105"/>
        <label>1</label>
    </ligand>
</feature>
<keyword evidence="7 22" id="KW-0812">Transmembrane</keyword>
<accession>A0A8J1UQN6</accession>
<dbReference type="PRINTS" id="PR00363">
    <property type="entry name" value="CYTOCHROMEB5"/>
</dbReference>
<dbReference type="InterPro" id="IPR006694">
    <property type="entry name" value="Fatty_acid_hydroxylase"/>
</dbReference>
<evidence type="ECO:0000256" key="9">
    <source>
        <dbReference type="ARBA" id="ARBA00022824"/>
    </source>
</evidence>
<feature type="binding site" description="axial binding residue" evidence="20">
    <location>
        <position position="36"/>
    </location>
    <ligand>
        <name>heme</name>
        <dbReference type="ChEBI" id="CHEBI:30413"/>
    </ligand>
    <ligandPart>
        <name>Fe</name>
        <dbReference type="ChEBI" id="CHEBI:18248"/>
    </ligandPart>
</feature>
<keyword evidence="24" id="KW-1185">Reference proteome</keyword>
<feature type="binding site" evidence="19">
    <location>
        <position position="237"/>
    </location>
    <ligand>
        <name>Zn(2+)</name>
        <dbReference type="ChEBI" id="CHEBI:29105"/>
        <label>1</label>
    </ligand>
</feature>
<protein>
    <recommendedName>
        <fullName evidence="18">Fatty acid 2-hydroxylase</fullName>
        <ecNumber evidence="18">1.-.-.-</ecNumber>
    </recommendedName>
</protein>
<proteinExistence type="inferred from homology"/>
<dbReference type="PANTHER" id="PTHR12863:SF1">
    <property type="entry name" value="FATTY ACID 2-HYDROXYLASE"/>
    <property type="match status" value="1"/>
</dbReference>
<feature type="binding site" evidence="19">
    <location>
        <position position="242"/>
    </location>
    <ligand>
        <name>Zn(2+)</name>
        <dbReference type="ChEBI" id="CHEBI:29105"/>
        <label>1</label>
    </ligand>
</feature>
<keyword evidence="5 18" id="KW-0444">Lipid biosynthesis</keyword>
<name>A0A8J1UQN6_OWEFU</name>
<dbReference type="SMART" id="SM01117">
    <property type="entry name" value="Cyt-b5"/>
    <property type="match status" value="1"/>
</dbReference>
<evidence type="ECO:0000256" key="11">
    <source>
        <dbReference type="ARBA" id="ARBA00022833"/>
    </source>
</evidence>
<evidence type="ECO:0000256" key="17">
    <source>
        <dbReference type="ARBA" id="ARBA00023160"/>
    </source>
</evidence>
<dbReference type="OrthoDB" id="2204368at2759"/>
<comment type="pathway">
    <text evidence="2">Sphingolipid metabolism.</text>
</comment>
<feature type="binding site" description="axial binding residue" evidence="20">
    <location>
        <position position="62"/>
    </location>
    <ligand>
        <name>heme</name>
        <dbReference type="ChEBI" id="CHEBI:30413"/>
    </ligand>
    <ligandPart>
        <name>Fe</name>
        <dbReference type="ChEBI" id="CHEBI:18248"/>
    </ligandPart>
</feature>
<dbReference type="AlphaFoldDB" id="A0A8J1UQN6"/>
<gene>
    <name evidence="23" type="ORF">OFUS_LOCUS7135</name>
</gene>
<feature type="binding site" evidence="19">
    <location>
        <position position="341"/>
    </location>
    <ligand>
        <name>Zn(2+)</name>
        <dbReference type="ChEBI" id="CHEBI:29105"/>
        <label>1</label>
    </ligand>
</feature>
<feature type="region of interest" description="Disordered" evidence="21">
    <location>
        <begin position="86"/>
        <end position="112"/>
    </location>
</feature>
<dbReference type="PROSITE" id="PS00191">
    <property type="entry name" value="CYTOCHROME_B5_1"/>
    <property type="match status" value="1"/>
</dbReference>
<dbReference type="EC" id="1.-.-.-" evidence="18"/>
<evidence type="ECO:0000256" key="20">
    <source>
        <dbReference type="PIRSR" id="PIRSR005149-50"/>
    </source>
</evidence>
<comment type="cofactor">
    <cofactor evidence="20">
        <name>Fe cation</name>
        <dbReference type="ChEBI" id="CHEBI:24875"/>
    </cofactor>
</comment>
<dbReference type="Pfam" id="PF00173">
    <property type="entry name" value="Cyt-b5"/>
    <property type="match status" value="1"/>
</dbReference>
<evidence type="ECO:0000256" key="13">
    <source>
        <dbReference type="ARBA" id="ARBA00023002"/>
    </source>
</evidence>
<keyword evidence="16 18" id="KW-0472">Membrane</keyword>
<evidence type="ECO:0000256" key="16">
    <source>
        <dbReference type="ARBA" id="ARBA00023136"/>
    </source>
</evidence>
<sequence>MPVFSLHEVKKHCKDNDLWVVHQDKVYDVSEFVERHPGGKDIVLENSGVDVTTIMETTPHKHSDAAYTILKKYYIGDIKTIQTNGKNAQKRISTKDEPKKMAANGNGATNNGIHENKENQFDFIEKDFIDWDKPILWQVHKLGRHYEQWVHTPQETCIRLFKSDFCEYFSKTAWYLIPMFWLPVMSMFLYKSYSEFQGGSEQWPIVLFGGFSFNAYSIPVFFAFGALFWTFLEYVVHRWLFHMIPDEKSPFLITLHFILHGQHHKSPFDRERLVFPIVPGVIFACLFNVIYTFLFPYSIKMAVLAGTILGYVSYDLTHYYLHHGSIKFDYFKRLKNYHVRHHFEHQRLGFGISSKLWDYPFGTLIPEKQQ</sequence>
<evidence type="ECO:0000256" key="1">
    <source>
        <dbReference type="ARBA" id="ARBA00004477"/>
    </source>
</evidence>
<dbReference type="Pfam" id="PF04116">
    <property type="entry name" value="FA_hydroxylase"/>
    <property type="match status" value="1"/>
</dbReference>
<dbReference type="InterPro" id="IPR036400">
    <property type="entry name" value="Cyt_B5-like_heme/steroid_sf"/>
</dbReference>
<dbReference type="GO" id="GO:0020037">
    <property type="term" value="F:heme binding"/>
    <property type="evidence" value="ECO:0007669"/>
    <property type="project" value="InterPro"/>
</dbReference>
<keyword evidence="6 20" id="KW-0349">Heme</keyword>
<dbReference type="GO" id="GO:0005506">
    <property type="term" value="F:iron ion binding"/>
    <property type="evidence" value="ECO:0007669"/>
    <property type="project" value="UniProtKB-UniRule"/>
</dbReference>
<dbReference type="InterPro" id="IPR018506">
    <property type="entry name" value="Cyt_B5_heme-BS"/>
</dbReference>
<evidence type="ECO:0000256" key="21">
    <source>
        <dbReference type="SAM" id="MobiDB-lite"/>
    </source>
</evidence>
<dbReference type="InterPro" id="IPR014430">
    <property type="entry name" value="Scs7"/>
</dbReference>
<feature type="compositionally biased region" description="Low complexity" evidence="21">
    <location>
        <begin position="102"/>
        <end position="112"/>
    </location>
</feature>
<dbReference type="Gene3D" id="3.10.120.10">
    <property type="entry name" value="Cytochrome b5-like heme/steroid binding domain"/>
    <property type="match status" value="1"/>
</dbReference>
<organism evidence="23 24">
    <name type="scientific">Owenia fusiformis</name>
    <name type="common">Polychaete worm</name>
    <dbReference type="NCBI Taxonomy" id="6347"/>
    <lineage>
        <taxon>Eukaryota</taxon>
        <taxon>Metazoa</taxon>
        <taxon>Spiralia</taxon>
        <taxon>Lophotrochozoa</taxon>
        <taxon>Annelida</taxon>
        <taxon>Polychaeta</taxon>
        <taxon>Sedentaria</taxon>
        <taxon>Canalipalpata</taxon>
        <taxon>Sabellida</taxon>
        <taxon>Oweniida</taxon>
        <taxon>Oweniidae</taxon>
        <taxon>Owenia</taxon>
    </lineage>
</organism>
<comment type="subcellular location">
    <subcellularLocation>
        <location evidence="1">Endoplasmic reticulum membrane</location>
        <topology evidence="1">Multi-pass membrane protein</topology>
    </subcellularLocation>
</comment>